<dbReference type="Proteomes" id="UP000248688">
    <property type="component" value="Chromosome"/>
</dbReference>
<proteinExistence type="predicted"/>
<feature type="signal peptide" evidence="1">
    <location>
        <begin position="1"/>
        <end position="30"/>
    </location>
</feature>
<dbReference type="AlphaFoldDB" id="A0A2Z4IFX6"/>
<accession>A0A2Z4IFX6</accession>
<evidence type="ECO:0000313" key="2">
    <source>
        <dbReference type="EMBL" id="AWW30002.1"/>
    </source>
</evidence>
<dbReference type="OrthoDB" id="826125at2"/>
<reference evidence="2 3" key="1">
    <citation type="submission" date="2018-06" db="EMBL/GenBank/DDBJ databases">
        <title>Echinicola strongylocentroti sp. nov., isolated from a sea urchin Strongylocentrotus intermedius.</title>
        <authorList>
            <person name="Bae S.S."/>
        </authorList>
    </citation>
    <scope>NUCLEOTIDE SEQUENCE [LARGE SCALE GENOMIC DNA]</scope>
    <source>
        <strain evidence="2 3">MEBiC08714</strain>
    </source>
</reference>
<evidence type="ECO:0000256" key="1">
    <source>
        <dbReference type="SAM" id="SignalP"/>
    </source>
</evidence>
<dbReference type="EMBL" id="CP030041">
    <property type="protein sequence ID" value="AWW30002.1"/>
    <property type="molecule type" value="Genomic_DNA"/>
</dbReference>
<dbReference type="KEGG" id="est:DN752_07615"/>
<keyword evidence="3" id="KW-1185">Reference proteome</keyword>
<evidence type="ECO:0008006" key="4">
    <source>
        <dbReference type="Google" id="ProtNLM"/>
    </source>
</evidence>
<gene>
    <name evidence="2" type="ORF">DN752_07615</name>
</gene>
<feature type="chain" id="PRO_5016373905" description="Beta-lactamase-inhibitor-like PepSY-like domain-containing protein" evidence="1">
    <location>
        <begin position="31"/>
        <end position="113"/>
    </location>
</feature>
<protein>
    <recommendedName>
        <fullName evidence="4">Beta-lactamase-inhibitor-like PepSY-like domain-containing protein</fullName>
    </recommendedName>
</protein>
<keyword evidence="1" id="KW-0732">Signal</keyword>
<evidence type="ECO:0000313" key="3">
    <source>
        <dbReference type="Proteomes" id="UP000248688"/>
    </source>
</evidence>
<name>A0A2Z4IFX6_9BACT</name>
<sequence length="113" mass="12771">MKTNQTKTTMKKLALIFAMGAMMSFGTVNSPSAILHAQTTIHQDNRVEIVPEDLPQKVKEAILDDEELKTMPITKAYKVTDMDGSITYEAHFGMEEETIVKKYDEEGEEITEE</sequence>
<organism evidence="2 3">
    <name type="scientific">Echinicola strongylocentroti</name>
    <dbReference type="NCBI Taxonomy" id="1795355"/>
    <lineage>
        <taxon>Bacteria</taxon>
        <taxon>Pseudomonadati</taxon>
        <taxon>Bacteroidota</taxon>
        <taxon>Cytophagia</taxon>
        <taxon>Cytophagales</taxon>
        <taxon>Cyclobacteriaceae</taxon>
        <taxon>Echinicola</taxon>
    </lineage>
</organism>